<protein>
    <submittedName>
        <fullName evidence="2">DsbA family oxidoreductase</fullName>
    </submittedName>
</protein>
<comment type="caution">
    <text evidence="2">The sequence shown here is derived from an EMBL/GenBank/DDBJ whole genome shotgun (WGS) entry which is preliminary data.</text>
</comment>
<dbReference type="CDD" id="cd03024">
    <property type="entry name" value="DsbA_FrnE"/>
    <property type="match status" value="1"/>
</dbReference>
<organism evidence="2 3">
    <name type="scientific">Acidiferrimicrobium australe</name>
    <dbReference type="NCBI Taxonomy" id="2664430"/>
    <lineage>
        <taxon>Bacteria</taxon>
        <taxon>Bacillati</taxon>
        <taxon>Actinomycetota</taxon>
        <taxon>Acidimicrobiia</taxon>
        <taxon>Acidimicrobiales</taxon>
        <taxon>Acidimicrobiaceae</taxon>
        <taxon>Acidiferrimicrobium</taxon>
    </lineage>
</organism>
<feature type="domain" description="DSBA-like thioredoxin" evidence="1">
    <location>
        <begin position="2"/>
        <end position="204"/>
    </location>
</feature>
<sequence length="220" mass="24180">MQVDIWSDVVCPWCYIGKRRFERALVEFEHADEITVGWHNFELDPAAPKASNLPMAEQLSRKYGRSLEESQAMLADMDRLAASEGLDYHLAETTGGNTFDAHRLIQLAGSHGLAGVMEEALFAAYFVQRVPIGDHDILRRVAGEVGLPADEVDEVLAGDRFADEVRADEALATEIGATGVPFFVVDRKWGIPGAQDTDTILSVLRRAWERRGGEPAAEGA</sequence>
<dbReference type="InterPro" id="IPR001853">
    <property type="entry name" value="DSBA-like_thioredoxin_dom"/>
</dbReference>
<proteinExistence type="predicted"/>
<dbReference type="PANTHER" id="PTHR13887:SF41">
    <property type="entry name" value="THIOREDOXIN SUPERFAMILY PROTEIN"/>
    <property type="match status" value="1"/>
</dbReference>
<dbReference type="InterPro" id="IPR036249">
    <property type="entry name" value="Thioredoxin-like_sf"/>
</dbReference>
<keyword evidence="3" id="KW-1185">Reference proteome</keyword>
<gene>
    <name evidence="2" type="ORF">GHK86_11885</name>
</gene>
<evidence type="ECO:0000313" key="2">
    <source>
        <dbReference type="EMBL" id="MST33415.1"/>
    </source>
</evidence>
<name>A0ABW9QU88_9ACTN</name>
<evidence type="ECO:0000313" key="3">
    <source>
        <dbReference type="Proteomes" id="UP000437736"/>
    </source>
</evidence>
<reference evidence="2 3" key="1">
    <citation type="submission" date="2019-11" db="EMBL/GenBank/DDBJ databases">
        <title>Acidiferrimicrobium australis gen. nov., sp. nov., an acidophilic and obligately heterotrophic, member of the Actinobacteria that catalyses dissimilatory oxido- reduction of iron isolated from metal-rich acidic water in Chile.</title>
        <authorList>
            <person name="Gonzalez D."/>
            <person name="Huber K."/>
            <person name="Hedrich S."/>
            <person name="Rojas-Villalobos C."/>
            <person name="Quatrini R."/>
            <person name="Dinamarca M.A."/>
            <person name="Schwarz A."/>
            <person name="Canales C."/>
            <person name="Nancucheo I."/>
        </authorList>
    </citation>
    <scope>NUCLEOTIDE SEQUENCE [LARGE SCALE GENOMIC DNA]</scope>
    <source>
        <strain evidence="2 3">USS-CCA1</strain>
    </source>
</reference>
<evidence type="ECO:0000259" key="1">
    <source>
        <dbReference type="Pfam" id="PF01323"/>
    </source>
</evidence>
<dbReference type="Proteomes" id="UP000437736">
    <property type="component" value="Unassembled WGS sequence"/>
</dbReference>
<dbReference type="EMBL" id="WJHE01000585">
    <property type="protein sequence ID" value="MST33415.1"/>
    <property type="molecule type" value="Genomic_DNA"/>
</dbReference>
<dbReference type="PANTHER" id="PTHR13887">
    <property type="entry name" value="GLUTATHIONE S-TRANSFERASE KAPPA"/>
    <property type="match status" value="1"/>
</dbReference>
<dbReference type="Gene3D" id="3.40.30.10">
    <property type="entry name" value="Glutaredoxin"/>
    <property type="match status" value="1"/>
</dbReference>
<dbReference type="SUPFAM" id="SSF52833">
    <property type="entry name" value="Thioredoxin-like"/>
    <property type="match status" value="1"/>
</dbReference>
<dbReference type="Pfam" id="PF01323">
    <property type="entry name" value="DSBA"/>
    <property type="match status" value="1"/>
</dbReference>
<accession>A0ABW9QU88</accession>